<evidence type="ECO:0000256" key="3">
    <source>
        <dbReference type="ARBA" id="ARBA00023163"/>
    </source>
</evidence>
<name>A0ABT9Y683_9FIRM</name>
<dbReference type="GO" id="GO:0003677">
    <property type="term" value="F:DNA binding"/>
    <property type="evidence" value="ECO:0007669"/>
    <property type="project" value="UniProtKB-KW"/>
</dbReference>
<keyword evidence="1" id="KW-0805">Transcription regulation</keyword>
<evidence type="ECO:0000256" key="1">
    <source>
        <dbReference type="ARBA" id="ARBA00023015"/>
    </source>
</evidence>
<feature type="domain" description="HTH hxlR-type" evidence="4">
    <location>
        <begin position="15"/>
        <end position="113"/>
    </location>
</feature>
<dbReference type="Proteomes" id="UP001239167">
    <property type="component" value="Unassembled WGS sequence"/>
</dbReference>
<dbReference type="SUPFAM" id="SSF46785">
    <property type="entry name" value="Winged helix' DNA-binding domain"/>
    <property type="match status" value="1"/>
</dbReference>
<keyword evidence="3" id="KW-0804">Transcription</keyword>
<dbReference type="Pfam" id="PF01638">
    <property type="entry name" value="HxlR"/>
    <property type="match status" value="1"/>
</dbReference>
<dbReference type="InterPro" id="IPR002577">
    <property type="entry name" value="HTH_HxlR"/>
</dbReference>
<reference evidence="5 6" key="1">
    <citation type="submission" date="2023-07" db="EMBL/GenBank/DDBJ databases">
        <title>Genomic Encyclopedia of Type Strains, Phase IV (KMG-IV): sequencing the most valuable type-strain genomes for metagenomic binning, comparative biology and taxonomic classification.</title>
        <authorList>
            <person name="Goeker M."/>
        </authorList>
    </citation>
    <scope>NUCLEOTIDE SEQUENCE [LARGE SCALE GENOMIC DNA]</scope>
    <source>
        <strain evidence="5 6">DSM 16980</strain>
    </source>
</reference>
<dbReference type="PANTHER" id="PTHR33204">
    <property type="entry name" value="TRANSCRIPTIONAL REGULATOR, MARR FAMILY"/>
    <property type="match status" value="1"/>
</dbReference>
<gene>
    <name evidence="5" type="ORF">J2S01_001062</name>
</gene>
<dbReference type="InterPro" id="IPR036390">
    <property type="entry name" value="WH_DNA-bd_sf"/>
</dbReference>
<dbReference type="PROSITE" id="PS51118">
    <property type="entry name" value="HTH_HXLR"/>
    <property type="match status" value="1"/>
</dbReference>
<organism evidence="5 6">
    <name type="scientific">Pectinatus haikarae</name>
    <dbReference type="NCBI Taxonomy" id="349096"/>
    <lineage>
        <taxon>Bacteria</taxon>
        <taxon>Bacillati</taxon>
        <taxon>Bacillota</taxon>
        <taxon>Negativicutes</taxon>
        <taxon>Selenomonadales</taxon>
        <taxon>Selenomonadaceae</taxon>
        <taxon>Pectinatus</taxon>
    </lineage>
</organism>
<accession>A0ABT9Y683</accession>
<dbReference type="EMBL" id="JAUSUE010000005">
    <property type="protein sequence ID" value="MDQ0203346.1"/>
    <property type="molecule type" value="Genomic_DNA"/>
</dbReference>
<evidence type="ECO:0000313" key="5">
    <source>
        <dbReference type="EMBL" id="MDQ0203346.1"/>
    </source>
</evidence>
<proteinExistence type="predicted"/>
<dbReference type="RefSeq" id="WP_307223375.1">
    <property type="nucleotide sequence ID" value="NZ_CP116940.1"/>
</dbReference>
<sequence length="115" mass="13534">MNDTQDTSMCVYEPCPVETTLNIVSGKWKGLILYRLLSGKKRFTELRRLLKTITHRSLTLQLRELEQDQIIKRTVFPEVPPHVEYELTELGLSMKPIIQAIYDWGSSYQLYMKKQ</sequence>
<evidence type="ECO:0000256" key="2">
    <source>
        <dbReference type="ARBA" id="ARBA00023125"/>
    </source>
</evidence>
<keyword evidence="2 5" id="KW-0238">DNA-binding</keyword>
<comment type="caution">
    <text evidence="5">The sequence shown here is derived from an EMBL/GenBank/DDBJ whole genome shotgun (WGS) entry which is preliminary data.</text>
</comment>
<dbReference type="Gene3D" id="1.10.10.10">
    <property type="entry name" value="Winged helix-like DNA-binding domain superfamily/Winged helix DNA-binding domain"/>
    <property type="match status" value="1"/>
</dbReference>
<dbReference type="InterPro" id="IPR036388">
    <property type="entry name" value="WH-like_DNA-bd_sf"/>
</dbReference>
<evidence type="ECO:0000313" key="6">
    <source>
        <dbReference type="Proteomes" id="UP001239167"/>
    </source>
</evidence>
<protein>
    <submittedName>
        <fullName evidence="5">DNA-binding HxlR family transcriptional regulator</fullName>
    </submittedName>
</protein>
<dbReference type="PANTHER" id="PTHR33204:SF33">
    <property type="entry name" value="TRANSCRIPTIONAL REGULATOR, MARR FAMILY"/>
    <property type="match status" value="1"/>
</dbReference>
<evidence type="ECO:0000259" key="4">
    <source>
        <dbReference type="PROSITE" id="PS51118"/>
    </source>
</evidence>
<keyword evidence="6" id="KW-1185">Reference proteome</keyword>